<feature type="non-terminal residue" evidence="1">
    <location>
        <position position="1"/>
    </location>
</feature>
<accession>A0A0F8XI43</accession>
<gene>
    <name evidence="1" type="ORF">LCGC14_2940560</name>
</gene>
<evidence type="ECO:0008006" key="2">
    <source>
        <dbReference type="Google" id="ProtNLM"/>
    </source>
</evidence>
<dbReference type="AlphaFoldDB" id="A0A0F8XI43"/>
<name>A0A0F8XI43_9ZZZZ</name>
<comment type="caution">
    <text evidence="1">The sequence shown here is derived from an EMBL/GenBank/DDBJ whole genome shotgun (WGS) entry which is preliminary data.</text>
</comment>
<dbReference type="EMBL" id="LAZR01058968">
    <property type="protein sequence ID" value="KKK68787.1"/>
    <property type="molecule type" value="Genomic_DNA"/>
</dbReference>
<evidence type="ECO:0000313" key="1">
    <source>
        <dbReference type="EMBL" id="KKK68787.1"/>
    </source>
</evidence>
<reference evidence="1" key="1">
    <citation type="journal article" date="2015" name="Nature">
        <title>Complex archaea that bridge the gap between prokaryotes and eukaryotes.</title>
        <authorList>
            <person name="Spang A."/>
            <person name="Saw J.H."/>
            <person name="Jorgensen S.L."/>
            <person name="Zaremba-Niedzwiedzka K."/>
            <person name="Martijn J."/>
            <person name="Lind A.E."/>
            <person name="van Eijk R."/>
            <person name="Schleper C."/>
            <person name="Guy L."/>
            <person name="Ettema T.J."/>
        </authorList>
    </citation>
    <scope>NUCLEOTIDE SEQUENCE</scope>
</reference>
<sequence length="260" mass="29709">AIGLYDIHTYPSKVTVNSGEYSKIIRAYKEEVPLGTPIIMGEIGFKFVEEEDAALNAENIRRAKAKPYASVEDSQMFVYDYSYGTDMADALFQTVNAGYSGCVVWMLDDAMHSKEAKNKLKVWGFWNILGEEYFGRKEEDVRPWYYAWALLTKYMPQGAKVFEVNVEGNPNIKAIAVEKDDHRMIAIVNVGDGLNQIKINAPNFTYGTRWKDYLYADGQLNKKGDHIILPDHENISLEEGRQIQVDLPKESLYVLTNFDY</sequence>
<dbReference type="Gene3D" id="3.20.20.80">
    <property type="entry name" value="Glycosidases"/>
    <property type="match status" value="1"/>
</dbReference>
<proteinExistence type="predicted"/>
<protein>
    <recommendedName>
        <fullName evidence="2">Glycoside hydrolase family 5 domain-containing protein</fullName>
    </recommendedName>
</protein>
<organism evidence="1">
    <name type="scientific">marine sediment metagenome</name>
    <dbReference type="NCBI Taxonomy" id="412755"/>
    <lineage>
        <taxon>unclassified sequences</taxon>
        <taxon>metagenomes</taxon>
        <taxon>ecological metagenomes</taxon>
    </lineage>
</organism>